<dbReference type="GO" id="GO:0005730">
    <property type="term" value="C:nucleolus"/>
    <property type="evidence" value="ECO:0007669"/>
    <property type="project" value="UniProtKB-SubCell"/>
</dbReference>
<sequence>MGAKKKTLKSLRSGRPPTATASRSMSRKASRTLINSHHQLEKKRRQAIAEGDADAEKSLSAEIATLGGLKHYQRASLQGQSLERGGDTSKVLLEWLNVRTMKDIKHCPRMLEVGSLSTRNACSLSGFFDMVHIDLNSQEPGIQQQDFMERPLPESDADRFDLISLSLVLNFVPDAALRGQMLLRTLSFLRRNLGEPGDGQAAWPGPLLFLVLPRSCLDNSRYMSASRFTELLETLGYKVMQEKSSQKLWYSLWKLVQAQPPSTVKFTKREVNPGRSRNNFSITLDHPPEPTTKARR</sequence>
<evidence type="ECO:0000256" key="5">
    <source>
        <dbReference type="SAM" id="MobiDB-lite"/>
    </source>
</evidence>
<gene>
    <name evidence="6" type="ORF">HIM_07160</name>
</gene>
<dbReference type="Pfam" id="PF11968">
    <property type="entry name" value="Bmt2"/>
    <property type="match status" value="1"/>
</dbReference>
<keyword evidence="2 4" id="KW-0808">Transferase</keyword>
<dbReference type="OrthoDB" id="5954793at2759"/>
<dbReference type="PANTHER" id="PTHR21008:SF1">
    <property type="entry name" value="25S RRNA (ADENINE(2142)-N(1))-METHYLTRANSFERASE"/>
    <property type="match status" value="1"/>
</dbReference>
<organism evidence="6 7">
    <name type="scientific">Hirsutella minnesotensis 3608</name>
    <dbReference type="NCBI Taxonomy" id="1043627"/>
    <lineage>
        <taxon>Eukaryota</taxon>
        <taxon>Fungi</taxon>
        <taxon>Dikarya</taxon>
        <taxon>Ascomycota</taxon>
        <taxon>Pezizomycotina</taxon>
        <taxon>Sordariomycetes</taxon>
        <taxon>Hypocreomycetidae</taxon>
        <taxon>Hypocreales</taxon>
        <taxon>Ophiocordycipitaceae</taxon>
        <taxon>Hirsutella</taxon>
    </lineage>
</organism>
<evidence type="ECO:0000313" key="6">
    <source>
        <dbReference type="EMBL" id="KJZ73366.1"/>
    </source>
</evidence>
<keyword evidence="3 4" id="KW-0949">S-adenosyl-L-methionine</keyword>
<accession>A0A0F7ZI26</accession>
<feature type="binding site" evidence="4">
    <location>
        <position position="114"/>
    </location>
    <ligand>
        <name>S-adenosyl-L-methionine</name>
        <dbReference type="ChEBI" id="CHEBI:59789"/>
    </ligand>
</feature>
<comment type="function">
    <text evidence="4">S-adenosyl-L-methionine-dependent methyltransferase that specifically methylates the N(1) position of an adenine present in helix 65 in 25S rRNA.</text>
</comment>
<comment type="similarity">
    <text evidence="4">Belongs to the BMT2 family.</text>
</comment>
<feature type="binding site" evidence="4">
    <location>
        <position position="134"/>
    </location>
    <ligand>
        <name>S-adenosyl-L-methionine</name>
        <dbReference type="ChEBI" id="CHEBI:59789"/>
    </ligand>
</feature>
<feature type="region of interest" description="Disordered" evidence="5">
    <location>
        <begin position="1"/>
        <end position="41"/>
    </location>
</feature>
<keyword evidence="4" id="KW-0539">Nucleus</keyword>
<dbReference type="Proteomes" id="UP000054481">
    <property type="component" value="Unassembled WGS sequence"/>
</dbReference>
<dbReference type="HAMAP" id="MF_03044">
    <property type="entry name" value="BMT2"/>
    <property type="match status" value="1"/>
</dbReference>
<dbReference type="InterPro" id="IPR021867">
    <property type="entry name" value="Bmt2/SAMTOR"/>
</dbReference>
<reference evidence="6 7" key="1">
    <citation type="journal article" date="2014" name="Genome Biol. Evol.">
        <title>Comparative genomics and transcriptomics analyses reveal divergent lifestyle features of nematode endoparasitic fungus Hirsutella minnesotensis.</title>
        <authorList>
            <person name="Lai Y."/>
            <person name="Liu K."/>
            <person name="Zhang X."/>
            <person name="Zhang X."/>
            <person name="Li K."/>
            <person name="Wang N."/>
            <person name="Shu C."/>
            <person name="Wu Y."/>
            <person name="Wang C."/>
            <person name="Bushley K.E."/>
            <person name="Xiang M."/>
            <person name="Liu X."/>
        </authorList>
    </citation>
    <scope>NUCLEOTIDE SEQUENCE [LARGE SCALE GENOMIC DNA]</scope>
    <source>
        <strain evidence="6 7">3608</strain>
    </source>
</reference>
<dbReference type="EMBL" id="KQ030535">
    <property type="protein sequence ID" value="KJZ73366.1"/>
    <property type="molecule type" value="Genomic_DNA"/>
</dbReference>
<dbReference type="GO" id="GO:0016433">
    <property type="term" value="F:rRNA (adenine) methyltransferase activity"/>
    <property type="evidence" value="ECO:0007669"/>
    <property type="project" value="UniProtKB-UniRule"/>
</dbReference>
<proteinExistence type="inferred from homology"/>
<evidence type="ECO:0000256" key="2">
    <source>
        <dbReference type="ARBA" id="ARBA00022679"/>
    </source>
</evidence>
<evidence type="ECO:0000313" key="7">
    <source>
        <dbReference type="Proteomes" id="UP000054481"/>
    </source>
</evidence>
<dbReference type="SUPFAM" id="SSF53335">
    <property type="entry name" value="S-adenosyl-L-methionine-dependent methyltransferases"/>
    <property type="match status" value="1"/>
</dbReference>
<comment type="subcellular location">
    <subcellularLocation>
        <location evidence="4">Nucleus</location>
        <location evidence="4">Nucleolus</location>
    </subcellularLocation>
</comment>
<dbReference type="InterPro" id="IPR029063">
    <property type="entry name" value="SAM-dependent_MTases_sf"/>
</dbReference>
<protein>
    <recommendedName>
        <fullName evidence="4">25S rRNA adenine-N(1) methyltransferase</fullName>
        <ecNumber evidence="4">2.1.1.-</ecNumber>
    </recommendedName>
</protein>
<dbReference type="PANTHER" id="PTHR21008">
    <property type="entry name" value="S-ADENOSYLMETHIONINE SENSOR UPSTREAM OF MTORC1-RELATED"/>
    <property type="match status" value="1"/>
</dbReference>
<name>A0A0F7ZI26_9HYPO</name>
<feature type="region of interest" description="Disordered" evidence="5">
    <location>
        <begin position="272"/>
        <end position="296"/>
    </location>
</feature>
<keyword evidence="1 4" id="KW-0489">Methyltransferase</keyword>
<evidence type="ECO:0000256" key="4">
    <source>
        <dbReference type="HAMAP-Rule" id="MF_03044"/>
    </source>
</evidence>
<keyword evidence="7" id="KW-1185">Reference proteome</keyword>
<evidence type="ECO:0000256" key="1">
    <source>
        <dbReference type="ARBA" id="ARBA00022603"/>
    </source>
</evidence>
<dbReference type="EC" id="2.1.1.-" evidence="4"/>
<dbReference type="AlphaFoldDB" id="A0A0F7ZI26"/>
<evidence type="ECO:0000256" key="3">
    <source>
        <dbReference type="ARBA" id="ARBA00022691"/>
    </source>
</evidence>